<protein>
    <recommendedName>
        <fullName evidence="4">CHCH domain-containing protein</fullName>
    </recommendedName>
</protein>
<feature type="region of interest" description="Disordered" evidence="1">
    <location>
        <begin position="1"/>
        <end position="42"/>
    </location>
</feature>
<dbReference type="Proteomes" id="UP000674143">
    <property type="component" value="Unassembled WGS sequence"/>
</dbReference>
<evidence type="ECO:0000313" key="3">
    <source>
        <dbReference type="Proteomes" id="UP000674143"/>
    </source>
</evidence>
<keyword evidence="3" id="KW-1185">Reference proteome</keyword>
<reference evidence="3" key="2">
    <citation type="journal article" date="2021" name="Sci. Data">
        <title>Chromosome-scale genome sequencing, assembly and annotation of six genomes from subfamily Leishmaniinae.</title>
        <authorList>
            <person name="Almutairi H."/>
            <person name="Urbaniak M.D."/>
            <person name="Bates M.D."/>
            <person name="Jariyapan N."/>
            <person name="Kwakye-Nuako G."/>
            <person name="Thomaz Soccol V."/>
            <person name="Al-Salem W.S."/>
            <person name="Dillon R.J."/>
            <person name="Bates P.A."/>
            <person name="Gatherer D."/>
        </authorList>
    </citation>
    <scope>NUCLEOTIDE SEQUENCE [LARGE SCALE GENOMIC DNA]</scope>
</reference>
<feature type="compositionally biased region" description="Polar residues" evidence="1">
    <location>
        <begin position="23"/>
        <end position="38"/>
    </location>
</feature>
<accession>A0A836G8R4</accession>
<proteinExistence type="predicted"/>
<reference evidence="3" key="1">
    <citation type="journal article" date="2021" name="Microbiol. Resour. Announc.">
        <title>LGAAP: Leishmaniinae Genome Assembly and Annotation Pipeline.</title>
        <authorList>
            <person name="Almutairi H."/>
            <person name="Urbaniak M.D."/>
            <person name="Bates M.D."/>
            <person name="Jariyapan N."/>
            <person name="Kwakye-Nuako G."/>
            <person name="Thomaz-Soccol V."/>
            <person name="Al-Salem W.S."/>
            <person name="Dillon R.J."/>
            <person name="Bates P.A."/>
            <person name="Gatherer D."/>
        </authorList>
    </citation>
    <scope>NUCLEOTIDE SEQUENCE [LARGE SCALE GENOMIC DNA]</scope>
</reference>
<evidence type="ECO:0000313" key="2">
    <source>
        <dbReference type="EMBL" id="KAG5470251.1"/>
    </source>
</evidence>
<comment type="caution">
    <text evidence="2">The sequence shown here is derived from an EMBL/GenBank/DDBJ whole genome shotgun (WGS) entry which is preliminary data.</text>
</comment>
<dbReference type="RefSeq" id="XP_067060517.1">
    <property type="nucleotide sequence ID" value="XM_067204965.1"/>
</dbReference>
<evidence type="ECO:0008006" key="4">
    <source>
        <dbReference type="Google" id="ProtNLM"/>
    </source>
</evidence>
<dbReference type="AlphaFoldDB" id="A0A836G8R4"/>
<organism evidence="2 3">
    <name type="scientific">Leishmania orientalis</name>
    <dbReference type="NCBI Taxonomy" id="2249476"/>
    <lineage>
        <taxon>Eukaryota</taxon>
        <taxon>Discoba</taxon>
        <taxon>Euglenozoa</taxon>
        <taxon>Kinetoplastea</taxon>
        <taxon>Metakinetoplastina</taxon>
        <taxon>Trypanosomatida</taxon>
        <taxon>Trypanosomatidae</taxon>
        <taxon>Leishmaniinae</taxon>
        <taxon>Leishmania</taxon>
    </lineage>
</organism>
<dbReference type="SUPFAM" id="SSF47072">
    <property type="entry name" value="Cysteine alpha-hairpin motif"/>
    <property type="match status" value="1"/>
</dbReference>
<gene>
    <name evidence="2" type="ORF">LSCM4_02945</name>
</gene>
<dbReference type="EMBL" id="JAFHLR010000032">
    <property type="protein sequence ID" value="KAG5470251.1"/>
    <property type="molecule type" value="Genomic_DNA"/>
</dbReference>
<evidence type="ECO:0000256" key="1">
    <source>
        <dbReference type="SAM" id="MobiDB-lite"/>
    </source>
</evidence>
<feature type="compositionally biased region" description="Low complexity" evidence="1">
    <location>
        <begin position="8"/>
        <end position="19"/>
    </location>
</feature>
<dbReference type="KEGG" id="loi:92358899"/>
<dbReference type="GeneID" id="92358899"/>
<name>A0A836G8R4_9TRYP</name>
<sequence>MANDTEEASSSAAEVAAAAPTKSPYQQLAYSPLRNESPNAFDEDKYGRARTHIAGLGHVSAKDVFKHYRRSYLTPFFGSNETEPDAQPKGAPHPCQRFSREVHTCLEANHNSFAFCQTRVAAFKQCLREFSM</sequence>
<dbReference type="InterPro" id="IPR009069">
    <property type="entry name" value="Cys_alpha_HP_mot_SF"/>
</dbReference>